<keyword evidence="3" id="KW-1185">Reference proteome</keyword>
<evidence type="ECO:0000313" key="3">
    <source>
        <dbReference type="Proteomes" id="UP000018888"/>
    </source>
</evidence>
<gene>
    <name evidence="2" type="ORF">GLOIN_2v1695686</name>
    <name evidence="1" type="ORF">GLOINDRAFT_5482</name>
</gene>
<dbReference type="EMBL" id="KI294969">
    <property type="protein sequence ID" value="ESA03524.1"/>
    <property type="molecule type" value="Genomic_DNA"/>
</dbReference>
<evidence type="ECO:0000313" key="1">
    <source>
        <dbReference type="EMBL" id="ESA03524.1"/>
    </source>
</evidence>
<sequence>MIKLLNRWLQSSDIIAHNIKSLPLNTTHPKVNATHKSHFNGIFQVDLAFQRLQKHQNKKSKQYAIIKKNVYSTIDRYYSTNNNFKITLANTRKSSSLHTNQMFTFSIAEQGAIVESFLKKLLRPLPKIYLFTRNQ</sequence>
<reference evidence="1" key="2">
    <citation type="submission" date="2013-07" db="EMBL/GenBank/DDBJ databases">
        <title>The genome of an arbuscular mycorrhizal fungus provides insights into the evolution of the oldest plant symbiosis.</title>
        <authorList>
            <consortium name="DOE Joint Genome Institute"/>
            <person name="Tisserant E."/>
            <person name="Malbreil M."/>
            <person name="Kuo A."/>
            <person name="Kohler A."/>
            <person name="Symeonidi A."/>
            <person name="Balestrini R."/>
            <person name="Charron P."/>
            <person name="Duensing N."/>
            <person name="Frei-dit-Frey N."/>
            <person name="Gianinazzi-Pearson V."/>
            <person name="Gilbert B."/>
            <person name="Handa Y."/>
            <person name="Hijri M."/>
            <person name="Kaul R."/>
            <person name="Kawaguchi M."/>
            <person name="Krajinski F."/>
            <person name="Lammers P."/>
            <person name="Lapierre D."/>
            <person name="Masclaux F.G."/>
            <person name="Murat C."/>
            <person name="Morin E."/>
            <person name="Ndikumana S."/>
            <person name="Pagni M."/>
            <person name="Petitpierre D."/>
            <person name="Requena N."/>
            <person name="Rosikiewicz P."/>
            <person name="Riley R."/>
            <person name="Saito K."/>
            <person name="San Clemente H."/>
            <person name="Shapiro H."/>
            <person name="van Tuinen D."/>
            <person name="Becard G."/>
            <person name="Bonfante P."/>
            <person name="Paszkowski U."/>
            <person name="Shachar-Hill Y."/>
            <person name="Young J.P."/>
            <person name="Sanders I.R."/>
            <person name="Henrissat B."/>
            <person name="Rensing S.A."/>
            <person name="Grigoriev I.V."/>
            <person name="Corradi N."/>
            <person name="Roux C."/>
            <person name="Martin F."/>
        </authorList>
    </citation>
    <scope>NUCLEOTIDE SEQUENCE</scope>
    <source>
        <strain evidence="1">DAOM 197198</strain>
    </source>
</reference>
<organism evidence="1">
    <name type="scientific">Rhizophagus irregularis (strain DAOM 181602 / DAOM 197198 / MUCL 43194)</name>
    <name type="common">Arbuscular mycorrhizal fungus</name>
    <name type="synonym">Glomus intraradices</name>
    <dbReference type="NCBI Taxonomy" id="747089"/>
    <lineage>
        <taxon>Eukaryota</taxon>
        <taxon>Fungi</taxon>
        <taxon>Fungi incertae sedis</taxon>
        <taxon>Mucoromycota</taxon>
        <taxon>Glomeromycotina</taxon>
        <taxon>Glomeromycetes</taxon>
        <taxon>Glomerales</taxon>
        <taxon>Glomeraceae</taxon>
        <taxon>Rhizophagus</taxon>
    </lineage>
</organism>
<dbReference type="AlphaFoldDB" id="U9T5T6"/>
<protein>
    <submittedName>
        <fullName evidence="1">Uncharacterized protein</fullName>
    </submittedName>
</protein>
<name>U9T5T6_RHIID</name>
<proteinExistence type="predicted"/>
<dbReference type="HOGENOM" id="CLU_1886852_0_0_1"/>
<accession>U9T5T6</accession>
<evidence type="ECO:0000313" key="2">
    <source>
        <dbReference type="EMBL" id="POG62502.1"/>
    </source>
</evidence>
<dbReference type="Proteomes" id="UP000018888">
    <property type="component" value="Unassembled WGS sequence"/>
</dbReference>
<dbReference type="EMBL" id="AUPC02000298">
    <property type="protein sequence ID" value="POG62502.1"/>
    <property type="molecule type" value="Genomic_DNA"/>
</dbReference>
<reference evidence="2 3" key="3">
    <citation type="journal article" date="2018" name="New Phytol.">
        <title>High intraspecific genome diversity in the model arbuscular mycorrhizal symbiont Rhizophagus irregularis.</title>
        <authorList>
            <person name="Chen E.C.H."/>
            <person name="Morin E."/>
            <person name="Beaudet D."/>
            <person name="Noel J."/>
            <person name="Yildirir G."/>
            <person name="Ndikumana S."/>
            <person name="Charron P."/>
            <person name="St-Onge C."/>
            <person name="Giorgi J."/>
            <person name="Kruger M."/>
            <person name="Marton T."/>
            <person name="Ropars J."/>
            <person name="Grigoriev I.V."/>
            <person name="Hainaut M."/>
            <person name="Henrissat B."/>
            <person name="Roux C."/>
            <person name="Martin F."/>
            <person name="Corradi N."/>
        </authorList>
    </citation>
    <scope>NUCLEOTIDE SEQUENCE [LARGE SCALE GENOMIC DNA]</scope>
    <source>
        <strain evidence="3">DAOM 181602 / DAOM 197198 / MUCL 43194</strain>
        <strain evidence="2">DAOM 197198</strain>
    </source>
</reference>
<reference evidence="2 3" key="1">
    <citation type="journal article" date="2013" name="Proc. Natl. Acad. Sci. U.S.A.">
        <title>Genome of an arbuscular mycorrhizal fungus provides insight into the oldest plant symbiosis.</title>
        <authorList>
            <person name="Tisserant E."/>
            <person name="Malbreil M."/>
            <person name="Kuo A."/>
            <person name="Kohler A."/>
            <person name="Symeonidi A."/>
            <person name="Balestrini R."/>
            <person name="Charron P."/>
            <person name="Duensing N."/>
            <person name="Frei Dit Frey N."/>
            <person name="Gianinazzi-Pearson V."/>
            <person name="Gilbert L.B."/>
            <person name="Handa Y."/>
            <person name="Herr J.R."/>
            <person name="Hijri M."/>
            <person name="Koul R."/>
            <person name="Kawaguchi M."/>
            <person name="Krajinski F."/>
            <person name="Lammers P.J."/>
            <person name="Masclaux F.G."/>
            <person name="Murat C."/>
            <person name="Morin E."/>
            <person name="Ndikumana S."/>
            <person name="Pagni M."/>
            <person name="Petitpierre D."/>
            <person name="Requena N."/>
            <person name="Rosikiewicz P."/>
            <person name="Riley R."/>
            <person name="Saito K."/>
            <person name="San Clemente H."/>
            <person name="Shapiro H."/>
            <person name="van Tuinen D."/>
            <person name="Becard G."/>
            <person name="Bonfante P."/>
            <person name="Paszkowski U."/>
            <person name="Shachar-Hill Y.Y."/>
            <person name="Tuskan G.A."/>
            <person name="Young P.W."/>
            <person name="Sanders I.R."/>
            <person name="Henrissat B."/>
            <person name="Rensing S.A."/>
            <person name="Grigoriev I.V."/>
            <person name="Corradi N."/>
            <person name="Roux C."/>
            <person name="Martin F."/>
        </authorList>
    </citation>
    <scope>NUCLEOTIDE SEQUENCE [LARGE SCALE GENOMIC DNA]</scope>
    <source>
        <strain evidence="3">DAOM 181602 / DAOM 197198 / MUCL 43194</strain>
        <strain evidence="2">DAOM 197198</strain>
    </source>
</reference>